<dbReference type="InterPro" id="IPR007627">
    <property type="entry name" value="RNA_pol_sigma70_r2"/>
</dbReference>
<keyword evidence="2" id="KW-0805">Transcription regulation</keyword>
<dbReference type="InterPro" id="IPR013249">
    <property type="entry name" value="RNA_pol_sigma70_r4_t2"/>
</dbReference>
<name>A0A171ANB4_9BACT</name>
<feature type="domain" description="RNA polymerase sigma-70 region 2" evidence="5">
    <location>
        <begin position="23"/>
        <end position="87"/>
    </location>
</feature>
<dbReference type="GO" id="GO:0016987">
    <property type="term" value="F:sigma factor activity"/>
    <property type="evidence" value="ECO:0007669"/>
    <property type="project" value="UniProtKB-KW"/>
</dbReference>
<proteinExistence type="inferred from homology"/>
<evidence type="ECO:0000313" key="7">
    <source>
        <dbReference type="EMBL" id="GAT64021.1"/>
    </source>
</evidence>
<dbReference type="STRING" id="681398.PJIAN_4564"/>
<evidence type="ECO:0000256" key="3">
    <source>
        <dbReference type="ARBA" id="ARBA00023082"/>
    </source>
</evidence>
<dbReference type="Pfam" id="PF08281">
    <property type="entry name" value="Sigma70_r4_2"/>
    <property type="match status" value="1"/>
</dbReference>
<dbReference type="SUPFAM" id="SSF88946">
    <property type="entry name" value="Sigma2 domain of RNA polymerase sigma factors"/>
    <property type="match status" value="1"/>
</dbReference>
<dbReference type="InterPro" id="IPR013324">
    <property type="entry name" value="RNA_pol_sigma_r3/r4-like"/>
</dbReference>
<dbReference type="SUPFAM" id="SSF88659">
    <property type="entry name" value="Sigma3 and sigma4 domains of RNA polymerase sigma factors"/>
    <property type="match status" value="1"/>
</dbReference>
<dbReference type="GO" id="GO:0006352">
    <property type="term" value="P:DNA-templated transcription initiation"/>
    <property type="evidence" value="ECO:0007669"/>
    <property type="project" value="InterPro"/>
</dbReference>
<sequence>MIEHEEFIITQLKEGNESAYRYLYDKYYVRLCRVAKLYTGDNYVSENLVGDLVFYLWENRESISIHSSLSSYLFTSIRNRCLNYLQQSSVVHEARLPSTATEMLENMSVEPESSPLGVIIEKELEQKINDSIEHLPVECRNVFKLSRFENLSYDEIAERLDISSNTVRYHIKNALSTLRTNLREYMTLFF</sequence>
<keyword evidence="3" id="KW-0731">Sigma factor</keyword>
<keyword evidence="4" id="KW-0804">Transcription</keyword>
<dbReference type="Proteomes" id="UP000076586">
    <property type="component" value="Unassembled WGS sequence"/>
</dbReference>
<dbReference type="EMBL" id="BDCR01000004">
    <property type="protein sequence ID" value="GAT64021.1"/>
    <property type="molecule type" value="Genomic_DNA"/>
</dbReference>
<feature type="domain" description="RNA polymerase sigma factor 70 region 4 type 2" evidence="6">
    <location>
        <begin position="127"/>
        <end position="178"/>
    </location>
</feature>
<dbReference type="GO" id="GO:0003677">
    <property type="term" value="F:DNA binding"/>
    <property type="evidence" value="ECO:0007669"/>
    <property type="project" value="InterPro"/>
</dbReference>
<protein>
    <submittedName>
        <fullName evidence="7">RNA polymerase sigma-70 factor, ECF subfamily</fullName>
    </submittedName>
</protein>
<dbReference type="NCBIfam" id="TIGR02985">
    <property type="entry name" value="Sig70_bacteroi1"/>
    <property type="match status" value="1"/>
</dbReference>
<comment type="caution">
    <text evidence="7">The sequence shown here is derived from an EMBL/GenBank/DDBJ whole genome shotgun (WGS) entry which is preliminary data.</text>
</comment>
<evidence type="ECO:0000313" key="8">
    <source>
        <dbReference type="Proteomes" id="UP000076586"/>
    </source>
</evidence>
<reference evidence="8" key="2">
    <citation type="journal article" date="2017" name="Genome Announc.">
        <title>Draft genome sequence of Paludibacter jiangxiensis NM7(T), a propionate-producing fermentative bacterium.</title>
        <authorList>
            <person name="Qiu Y.-L."/>
            <person name="Tourlousse D.M."/>
            <person name="Matsuura N."/>
            <person name="Ohashi A."/>
            <person name="Sekiguchi Y."/>
        </authorList>
    </citation>
    <scope>NUCLEOTIDE SEQUENCE [LARGE SCALE GENOMIC DNA]</scope>
    <source>
        <strain evidence="8">NM7</strain>
    </source>
</reference>
<dbReference type="InterPro" id="IPR039425">
    <property type="entry name" value="RNA_pol_sigma-70-like"/>
</dbReference>
<evidence type="ECO:0000256" key="2">
    <source>
        <dbReference type="ARBA" id="ARBA00023015"/>
    </source>
</evidence>
<dbReference type="InterPro" id="IPR014327">
    <property type="entry name" value="RNA_pol_sigma70_bacteroid"/>
</dbReference>
<accession>A0A171ANB4</accession>
<dbReference type="Pfam" id="PF04542">
    <property type="entry name" value="Sigma70_r2"/>
    <property type="match status" value="1"/>
</dbReference>
<dbReference type="PANTHER" id="PTHR43133">
    <property type="entry name" value="RNA POLYMERASE ECF-TYPE SIGMA FACTO"/>
    <property type="match status" value="1"/>
</dbReference>
<keyword evidence="8" id="KW-1185">Reference proteome</keyword>
<dbReference type="NCBIfam" id="TIGR02937">
    <property type="entry name" value="sigma70-ECF"/>
    <property type="match status" value="1"/>
</dbReference>
<dbReference type="Gene3D" id="1.10.1740.10">
    <property type="match status" value="1"/>
</dbReference>
<dbReference type="OrthoDB" id="9782991at2"/>
<dbReference type="InterPro" id="IPR013325">
    <property type="entry name" value="RNA_pol_sigma_r2"/>
</dbReference>
<dbReference type="RefSeq" id="WP_084252412.1">
    <property type="nucleotide sequence ID" value="NZ_BDCR01000004.1"/>
</dbReference>
<dbReference type="Gene3D" id="1.10.10.10">
    <property type="entry name" value="Winged helix-like DNA-binding domain superfamily/Winged helix DNA-binding domain"/>
    <property type="match status" value="1"/>
</dbReference>
<dbReference type="InterPro" id="IPR036388">
    <property type="entry name" value="WH-like_DNA-bd_sf"/>
</dbReference>
<dbReference type="InterPro" id="IPR014284">
    <property type="entry name" value="RNA_pol_sigma-70_dom"/>
</dbReference>
<evidence type="ECO:0000259" key="5">
    <source>
        <dbReference type="Pfam" id="PF04542"/>
    </source>
</evidence>
<evidence type="ECO:0000256" key="4">
    <source>
        <dbReference type="ARBA" id="ARBA00023163"/>
    </source>
</evidence>
<evidence type="ECO:0000259" key="6">
    <source>
        <dbReference type="Pfam" id="PF08281"/>
    </source>
</evidence>
<comment type="similarity">
    <text evidence="1">Belongs to the sigma-70 factor family. ECF subfamily.</text>
</comment>
<dbReference type="AlphaFoldDB" id="A0A171ANB4"/>
<dbReference type="PANTHER" id="PTHR43133:SF46">
    <property type="entry name" value="RNA POLYMERASE SIGMA-70 FACTOR ECF SUBFAMILY"/>
    <property type="match status" value="1"/>
</dbReference>
<organism evidence="7 8">
    <name type="scientific">Paludibacter jiangxiensis</name>
    <dbReference type="NCBI Taxonomy" id="681398"/>
    <lineage>
        <taxon>Bacteria</taxon>
        <taxon>Pseudomonadati</taxon>
        <taxon>Bacteroidota</taxon>
        <taxon>Bacteroidia</taxon>
        <taxon>Bacteroidales</taxon>
        <taxon>Paludibacteraceae</taxon>
        <taxon>Paludibacter</taxon>
    </lineage>
</organism>
<evidence type="ECO:0000256" key="1">
    <source>
        <dbReference type="ARBA" id="ARBA00010641"/>
    </source>
</evidence>
<gene>
    <name evidence="7" type="ORF">PJIAN_4564</name>
</gene>
<reference evidence="8" key="1">
    <citation type="submission" date="2016-04" db="EMBL/GenBank/DDBJ databases">
        <title>Draft genome sequence of Paludibacter jiangxiensis strain NM7.</title>
        <authorList>
            <person name="Qiu Y."/>
            <person name="Matsuura N."/>
            <person name="Ohashi A."/>
            <person name="Tourlousse M.D."/>
            <person name="Sekiguchi Y."/>
        </authorList>
    </citation>
    <scope>NUCLEOTIDE SEQUENCE [LARGE SCALE GENOMIC DNA]</scope>
    <source>
        <strain evidence="8">NM7</strain>
    </source>
</reference>